<comment type="similarity">
    <text evidence="7">Belongs to the dTDP-4-dehydrorhamnose 3,5-epimerase family.</text>
</comment>
<protein>
    <recommendedName>
        <fullName evidence="4 7">dTDP-4-dehydrorhamnose 3,5-epimerase</fullName>
        <ecNumber evidence="3 7">5.1.3.13</ecNumber>
    </recommendedName>
    <alternativeName>
        <fullName evidence="7">Thymidine diphospho-4-keto-rhamnose 3,5-epimerase</fullName>
    </alternativeName>
</protein>
<feature type="site" description="Participates in a stacking interaction with the thymidine ring of dTDP-4-oxo-6-deoxyglucose" evidence="6">
    <location>
        <position position="138"/>
    </location>
</feature>
<comment type="subunit">
    <text evidence="7">Homodimer.</text>
</comment>
<evidence type="ECO:0000313" key="9">
    <source>
        <dbReference type="Proteomes" id="UP000199312"/>
    </source>
</evidence>
<dbReference type="InterPro" id="IPR014710">
    <property type="entry name" value="RmlC-like_jellyroll"/>
</dbReference>
<dbReference type="AlphaFoldDB" id="A0A1I6QN80"/>
<name>A0A1I6QN80_9FLAO</name>
<dbReference type="RefSeq" id="WP_090225375.1">
    <property type="nucleotide sequence ID" value="NZ_FOZP01000004.1"/>
</dbReference>
<dbReference type="PANTHER" id="PTHR21047">
    <property type="entry name" value="DTDP-6-DEOXY-D-GLUCOSE-3,5 EPIMERASE"/>
    <property type="match status" value="1"/>
</dbReference>
<sequence length="190" mass="21728">MKLIKTDIPQVLLVEPTVFADERGYFCEIYKKETLENALGYQLAFIQDNEAKSTKGVLRGLHYQLPPFAQTKLVRVIQGSVLDVVVDIRKGSPTFGKHVAIELNDKNKQQLLVPKGFAHGYVVLSDTAIFSYKVDNYYHKQSERGIIFNDPQLNIDWNYPIDKLIISEKDTIQPAFAKADLFEKEHNINE</sequence>
<evidence type="ECO:0000256" key="1">
    <source>
        <dbReference type="ARBA" id="ARBA00001298"/>
    </source>
</evidence>
<evidence type="ECO:0000313" key="8">
    <source>
        <dbReference type="EMBL" id="SFS53834.1"/>
    </source>
</evidence>
<comment type="function">
    <text evidence="2 7">Catalyzes the epimerization of the C3' and C5'positions of dTDP-6-deoxy-D-xylo-4-hexulose, forming dTDP-6-deoxy-L-lyxo-4-hexulose.</text>
</comment>
<dbReference type="SUPFAM" id="SSF51182">
    <property type="entry name" value="RmlC-like cupins"/>
    <property type="match status" value="1"/>
</dbReference>
<dbReference type="GO" id="GO:0008830">
    <property type="term" value="F:dTDP-4-dehydrorhamnose 3,5-epimerase activity"/>
    <property type="evidence" value="ECO:0007669"/>
    <property type="project" value="UniProtKB-UniRule"/>
</dbReference>
<dbReference type="GO" id="GO:0005829">
    <property type="term" value="C:cytosol"/>
    <property type="evidence" value="ECO:0007669"/>
    <property type="project" value="TreeGrafter"/>
</dbReference>
<dbReference type="OrthoDB" id="9800680at2"/>
<proteinExistence type="inferred from homology"/>
<dbReference type="InterPro" id="IPR000888">
    <property type="entry name" value="RmlC-like"/>
</dbReference>
<feature type="active site" description="Proton acceptor" evidence="5">
    <location>
        <position position="62"/>
    </location>
</feature>
<dbReference type="EC" id="5.1.3.13" evidence="3 7"/>
<evidence type="ECO:0000256" key="6">
    <source>
        <dbReference type="PIRSR" id="PIRSR600888-3"/>
    </source>
</evidence>
<dbReference type="GO" id="GO:0019305">
    <property type="term" value="P:dTDP-rhamnose biosynthetic process"/>
    <property type="evidence" value="ECO:0007669"/>
    <property type="project" value="UniProtKB-UniRule"/>
</dbReference>
<accession>A0A1I6QN80</accession>
<evidence type="ECO:0000256" key="2">
    <source>
        <dbReference type="ARBA" id="ARBA00001997"/>
    </source>
</evidence>
<keyword evidence="7" id="KW-0413">Isomerase</keyword>
<dbReference type="Proteomes" id="UP000199312">
    <property type="component" value="Unassembled WGS sequence"/>
</dbReference>
<dbReference type="Pfam" id="PF00908">
    <property type="entry name" value="dTDP_sugar_isom"/>
    <property type="match status" value="1"/>
</dbReference>
<comment type="pathway">
    <text evidence="7">Carbohydrate biosynthesis; dTDP-L-rhamnose biosynthesis.</text>
</comment>
<evidence type="ECO:0000256" key="5">
    <source>
        <dbReference type="PIRSR" id="PIRSR600888-1"/>
    </source>
</evidence>
<dbReference type="PANTHER" id="PTHR21047:SF2">
    <property type="entry name" value="THYMIDINE DIPHOSPHO-4-KETO-RHAMNOSE 3,5-EPIMERASE"/>
    <property type="match status" value="1"/>
</dbReference>
<dbReference type="InterPro" id="IPR011051">
    <property type="entry name" value="RmlC_Cupin_sf"/>
</dbReference>
<dbReference type="Gene3D" id="2.60.120.10">
    <property type="entry name" value="Jelly Rolls"/>
    <property type="match status" value="1"/>
</dbReference>
<evidence type="ECO:0000256" key="4">
    <source>
        <dbReference type="ARBA" id="ARBA00019595"/>
    </source>
</evidence>
<dbReference type="NCBIfam" id="TIGR01221">
    <property type="entry name" value="rmlC"/>
    <property type="match status" value="1"/>
</dbReference>
<gene>
    <name evidence="8" type="ORF">SAMN04488006_1935</name>
</gene>
<dbReference type="EMBL" id="FOZP01000004">
    <property type="protein sequence ID" value="SFS53834.1"/>
    <property type="molecule type" value="Genomic_DNA"/>
</dbReference>
<reference evidence="9" key="1">
    <citation type="submission" date="2016-10" db="EMBL/GenBank/DDBJ databases">
        <authorList>
            <person name="Varghese N."/>
            <person name="Submissions S."/>
        </authorList>
    </citation>
    <scope>NUCLEOTIDE SEQUENCE [LARGE SCALE GENOMIC DNA]</scope>
    <source>
        <strain evidence="9">DSM 24450</strain>
    </source>
</reference>
<dbReference type="CDD" id="cd00438">
    <property type="entry name" value="cupin_RmlC"/>
    <property type="match status" value="1"/>
</dbReference>
<organism evidence="8 9">
    <name type="scientific">Lutibacter maritimus</name>
    <dbReference type="NCBI Taxonomy" id="593133"/>
    <lineage>
        <taxon>Bacteria</taxon>
        <taxon>Pseudomonadati</taxon>
        <taxon>Bacteroidota</taxon>
        <taxon>Flavobacteriia</taxon>
        <taxon>Flavobacteriales</taxon>
        <taxon>Flavobacteriaceae</taxon>
        <taxon>Lutibacter</taxon>
    </lineage>
</organism>
<comment type="catalytic activity">
    <reaction evidence="1 7">
        <text>dTDP-4-dehydro-6-deoxy-alpha-D-glucose = dTDP-4-dehydro-beta-L-rhamnose</text>
        <dbReference type="Rhea" id="RHEA:16969"/>
        <dbReference type="ChEBI" id="CHEBI:57649"/>
        <dbReference type="ChEBI" id="CHEBI:62830"/>
        <dbReference type="EC" id="5.1.3.13"/>
    </reaction>
</comment>
<evidence type="ECO:0000256" key="3">
    <source>
        <dbReference type="ARBA" id="ARBA00012098"/>
    </source>
</evidence>
<feature type="active site" description="Proton donor" evidence="5">
    <location>
        <position position="132"/>
    </location>
</feature>
<dbReference type="STRING" id="593133.SAMN04488006_1935"/>
<dbReference type="GO" id="GO:0000271">
    <property type="term" value="P:polysaccharide biosynthetic process"/>
    <property type="evidence" value="ECO:0007669"/>
    <property type="project" value="TreeGrafter"/>
</dbReference>
<evidence type="ECO:0000256" key="7">
    <source>
        <dbReference type="RuleBase" id="RU364069"/>
    </source>
</evidence>
<dbReference type="UniPathway" id="UPA00124"/>
<keyword evidence="9" id="KW-1185">Reference proteome</keyword>